<dbReference type="EMBL" id="LODT01000016">
    <property type="protein sequence ID" value="KYR00098.1"/>
    <property type="molecule type" value="Genomic_DNA"/>
</dbReference>
<feature type="compositionally biased region" description="Acidic residues" evidence="1">
    <location>
        <begin position="473"/>
        <end position="485"/>
    </location>
</feature>
<dbReference type="AlphaFoldDB" id="A0A152A1H4"/>
<evidence type="ECO:0000313" key="2">
    <source>
        <dbReference type="EMBL" id="KYR00098.1"/>
    </source>
</evidence>
<dbReference type="Gene3D" id="3.40.50.300">
    <property type="entry name" value="P-loop containing nucleotide triphosphate hydrolases"/>
    <property type="match status" value="1"/>
</dbReference>
<gene>
    <name evidence="2" type="ORF">DLAC_03244</name>
</gene>
<sequence length="496" mass="56873">METIEGKIPSIIVLGFKDSGKSSLYFQMKKDESKKYAFIFDHETLPKSILDEAKEKNYPILDQESTIKLPNGSVCCLLMEHNVVKVVLPGNFDRLVFVSDDFEGSFLFELISSVEEGPLADLADRLMVENTVCLIDSKTILSNLKSMDILSDRYNFEMTESNREVVVSEKSKSSDCCKEKSDCCDDKSDCCDDKSDCCKPTKKEEKKKQDKCCDHDHDHDHDNEDETMKASERRVSTVILSQVQSSQILLLNKTDLVSKEELQYIEDMLTFVSTSRIIRTTHAAVDIETLFTDVPIIKSHDEVTGSGFGLLHSNFYQRIPFHPTRLFNCIFRPNEEEKCIELKKENFKGIIWAYSKMWLATDMECSYTFDLLEEHGDFNMGPDFYAANDGSDTYSLYPTVDELIKKEISSNTYGDRASEMSILADSTFNVQLFNEVLRKCLLTPEEFAMGPEKWATFDNPFEDFVEFDGEFDDELDEDEDEEDEVPTLVNLKIDRK</sequence>
<evidence type="ECO:0000256" key="1">
    <source>
        <dbReference type="SAM" id="MobiDB-lite"/>
    </source>
</evidence>
<dbReference type="OrthoDB" id="258627at2759"/>
<dbReference type="InterPro" id="IPR051927">
    <property type="entry name" value="Zn_Chap_cDPG_Synth"/>
</dbReference>
<proteinExistence type="predicted"/>
<dbReference type="Proteomes" id="UP000076078">
    <property type="component" value="Unassembled WGS sequence"/>
</dbReference>
<evidence type="ECO:0000313" key="3">
    <source>
        <dbReference type="Proteomes" id="UP000076078"/>
    </source>
</evidence>
<name>A0A152A1H4_TIELA</name>
<reference evidence="2 3" key="1">
    <citation type="submission" date="2015-12" db="EMBL/GenBank/DDBJ databases">
        <title>Dictyostelia acquired genes for synthesis and detection of signals that induce cell-type specialization by lateral gene transfer from prokaryotes.</title>
        <authorList>
            <person name="Gloeckner G."/>
            <person name="Schaap P."/>
        </authorList>
    </citation>
    <scope>NUCLEOTIDE SEQUENCE [LARGE SCALE GENOMIC DNA]</scope>
    <source>
        <strain evidence="2 3">TK</strain>
    </source>
</reference>
<dbReference type="InParanoid" id="A0A152A1H4"/>
<feature type="region of interest" description="Disordered" evidence="1">
    <location>
        <begin position="209"/>
        <end position="230"/>
    </location>
</feature>
<dbReference type="OMA" id="IWLANDM"/>
<keyword evidence="3" id="KW-1185">Reference proteome</keyword>
<accession>A0A152A1H4</accession>
<dbReference type="PANTHER" id="PTHR43603:SF2">
    <property type="entry name" value="COBW C-TERMINAL DOMAIN-CONTAINING PROTEIN"/>
    <property type="match status" value="1"/>
</dbReference>
<dbReference type="PANTHER" id="PTHR43603">
    <property type="entry name" value="COBW DOMAIN-CONTAINING PROTEIN DDB_G0274527"/>
    <property type="match status" value="1"/>
</dbReference>
<protein>
    <submittedName>
        <fullName evidence="2">Uncharacterized protein</fullName>
    </submittedName>
</protein>
<dbReference type="InterPro" id="IPR027417">
    <property type="entry name" value="P-loop_NTPase"/>
</dbReference>
<dbReference type="FunCoup" id="A0A152A1H4">
    <property type="interactions" value="738"/>
</dbReference>
<comment type="caution">
    <text evidence="2">The sequence shown here is derived from an EMBL/GenBank/DDBJ whole genome shotgun (WGS) entry which is preliminary data.</text>
</comment>
<feature type="region of interest" description="Disordered" evidence="1">
    <location>
        <begin position="473"/>
        <end position="496"/>
    </location>
</feature>
<organism evidence="2 3">
    <name type="scientific">Tieghemostelium lacteum</name>
    <name type="common">Slime mold</name>
    <name type="synonym">Dictyostelium lacteum</name>
    <dbReference type="NCBI Taxonomy" id="361077"/>
    <lineage>
        <taxon>Eukaryota</taxon>
        <taxon>Amoebozoa</taxon>
        <taxon>Evosea</taxon>
        <taxon>Eumycetozoa</taxon>
        <taxon>Dictyostelia</taxon>
        <taxon>Dictyosteliales</taxon>
        <taxon>Raperosteliaceae</taxon>
        <taxon>Tieghemostelium</taxon>
    </lineage>
</organism>